<sequence>MSSIAIGNNKIVFSNETTISHIEVFKNAVCFSTCPLESDLDDSKIETHQIWKERCKNNPSELFCYNKEGLLKWKFSEQNVVGFGKIIPELEKEENFITIEHYRKYLEKFKGKELLEVYVGSWPYDYRYVIDANSGEIYDKMKVR</sequence>
<evidence type="ECO:0000313" key="1">
    <source>
        <dbReference type="EMBL" id="MCH5597980.1"/>
    </source>
</evidence>
<accession>A0ABS9SI18</accession>
<evidence type="ECO:0000313" key="2">
    <source>
        <dbReference type="Proteomes" id="UP001202248"/>
    </source>
</evidence>
<gene>
    <name evidence="1" type="ORF">MKP09_08705</name>
</gene>
<protein>
    <recommendedName>
        <fullName evidence="3">Beta-lactamase-inhibitor-like PepSY-like domain-containing protein</fullName>
    </recommendedName>
</protein>
<keyword evidence="2" id="KW-1185">Reference proteome</keyword>
<proteinExistence type="predicted"/>
<dbReference type="Proteomes" id="UP001202248">
    <property type="component" value="Unassembled WGS sequence"/>
</dbReference>
<reference evidence="1 2" key="1">
    <citation type="submission" date="2022-02" db="EMBL/GenBank/DDBJ databases">
        <authorList>
            <person name="Min J."/>
        </authorList>
    </citation>
    <scope>NUCLEOTIDE SEQUENCE [LARGE SCALE GENOMIC DNA]</scope>
    <source>
        <strain evidence="1 2">GR10-1</strain>
    </source>
</reference>
<evidence type="ECO:0008006" key="3">
    <source>
        <dbReference type="Google" id="ProtNLM"/>
    </source>
</evidence>
<dbReference type="EMBL" id="JAKWBL010000001">
    <property type="protein sequence ID" value="MCH5597980.1"/>
    <property type="molecule type" value="Genomic_DNA"/>
</dbReference>
<name>A0ABS9SI18_9BACT</name>
<organism evidence="1 2">
    <name type="scientific">Niabella ginsengisoli</name>
    <dbReference type="NCBI Taxonomy" id="522298"/>
    <lineage>
        <taxon>Bacteria</taxon>
        <taxon>Pseudomonadati</taxon>
        <taxon>Bacteroidota</taxon>
        <taxon>Chitinophagia</taxon>
        <taxon>Chitinophagales</taxon>
        <taxon>Chitinophagaceae</taxon>
        <taxon>Niabella</taxon>
    </lineage>
</organism>
<dbReference type="RefSeq" id="WP_240827329.1">
    <property type="nucleotide sequence ID" value="NZ_JAKWBL010000001.1"/>
</dbReference>
<comment type="caution">
    <text evidence="1">The sequence shown here is derived from an EMBL/GenBank/DDBJ whole genome shotgun (WGS) entry which is preliminary data.</text>
</comment>